<evidence type="ECO:0000256" key="3">
    <source>
        <dbReference type="ARBA" id="ARBA00022729"/>
    </source>
</evidence>
<name>A0A401PGZ7_SCYTO</name>
<keyword evidence="2" id="KW-0812">Transmembrane</keyword>
<evidence type="ECO:0000256" key="10">
    <source>
        <dbReference type="SAM" id="SignalP"/>
    </source>
</evidence>
<dbReference type="Pfam" id="PF23608">
    <property type="entry name" value="Ig_ILCR1"/>
    <property type="match status" value="1"/>
</dbReference>
<feature type="domain" description="SEFIR" evidence="11">
    <location>
        <begin position="325"/>
        <end position="478"/>
    </location>
</feature>
<evidence type="ECO:0000256" key="2">
    <source>
        <dbReference type="ARBA" id="ARBA00022692"/>
    </source>
</evidence>
<feature type="signal peptide" evidence="10">
    <location>
        <begin position="1"/>
        <end position="26"/>
    </location>
</feature>
<sequence>MAAWLQVCVSMLTFCLIFRGSEVVAAARSKQRGSSPCPSKDNGRTLSGFRYEACSSFEDLKGEHAIDRVRNFCFSQSVQDDLVAVRFQWNPSPLGIEYIRGFKIILQEAKAVGAERLCQALVLEERKQLKYFNKTLVLKSHPFRSLKLKTQYNVTILPFPNLVEENNTFQFEVEHWSPKNLDVNQQYQSTSLNVTFDLAPLLFGFKSYHIRCKMVNTGFHKDKNIFVDNNMTVVSYVFHDLYPGTYTIEVTDPSNTTGKQINFTVRPVHYLWAGPIRAIAITVPLVIVSAIITLLTVLCCKKQQNPVYSELDEENSESLPSPRSKPKVFICYSSKDCQKHLSVVQCFAFFLQDFCGCEVALDLWEHLEICKEGQMDWLSRQIMESHYIIVICSKGMKFFVEKKHRKHKGSSRDGGQGELFIVAVSMIAERLRQARLNSGNTTKFIAIYFDYSCEADIPGILDLACKYKLMDHFPQLYSHLHARDHSHPDRDPREVNIRKSNYFRTKSGRSLYIAISNMKQLIELEPDWFEKQLLPGLPRLSHHQGPVRVDSGLVLNEVVFKQPVTEHDFHLKTIADVTPINSVTYSIIQHLSIIGDADVSDRQDASSLLRPLPRMVASLNLPEMPRDSGIYDSSIPSSELSLPLMDGLSSDQTETGSIADSVSSSSGLGEDEPPGLTRKSSISEPCKVEIDRHIHTAVTL</sequence>
<proteinExistence type="predicted"/>
<dbReference type="InterPro" id="IPR057066">
    <property type="entry name" value="Ig_ILCR1"/>
</dbReference>
<evidence type="ECO:0000256" key="7">
    <source>
        <dbReference type="ARBA" id="ARBA00023180"/>
    </source>
</evidence>
<evidence type="ECO:0000259" key="11">
    <source>
        <dbReference type="PROSITE" id="PS51534"/>
    </source>
</evidence>
<dbReference type="InterPro" id="IPR031951">
    <property type="entry name" value="IL17R_D_N"/>
</dbReference>
<dbReference type="AlphaFoldDB" id="A0A401PGZ7"/>
<dbReference type="Proteomes" id="UP000288216">
    <property type="component" value="Unassembled WGS sequence"/>
</dbReference>
<evidence type="ECO:0000256" key="5">
    <source>
        <dbReference type="ARBA" id="ARBA00023136"/>
    </source>
</evidence>
<evidence type="ECO:0000256" key="8">
    <source>
        <dbReference type="ARBA" id="ARBA00069308"/>
    </source>
</evidence>
<dbReference type="STRING" id="75743.A0A401PGZ7"/>
<dbReference type="GO" id="GO:0016020">
    <property type="term" value="C:membrane"/>
    <property type="evidence" value="ECO:0007669"/>
    <property type="project" value="UniProtKB-SubCell"/>
</dbReference>
<dbReference type="SUPFAM" id="SSF52200">
    <property type="entry name" value="Toll/Interleukin receptor TIR domain"/>
    <property type="match status" value="1"/>
</dbReference>
<keyword evidence="6" id="KW-0675">Receptor</keyword>
<keyword evidence="5" id="KW-0472">Membrane</keyword>
<dbReference type="GO" id="GO:0030368">
    <property type="term" value="F:interleukin-17 receptor activity"/>
    <property type="evidence" value="ECO:0007669"/>
    <property type="project" value="InterPro"/>
</dbReference>
<feature type="chain" id="PRO_5019432235" description="Interleukin-17 receptor D" evidence="10">
    <location>
        <begin position="27"/>
        <end position="700"/>
    </location>
</feature>
<dbReference type="Pfam" id="PF16742">
    <property type="entry name" value="IL17R_D_N"/>
    <property type="match status" value="1"/>
</dbReference>
<evidence type="ECO:0000256" key="6">
    <source>
        <dbReference type="ARBA" id="ARBA00023170"/>
    </source>
</evidence>
<dbReference type="Gene3D" id="3.40.50.11530">
    <property type="match status" value="1"/>
</dbReference>
<dbReference type="InterPro" id="IPR013568">
    <property type="entry name" value="SEFIR_dom"/>
</dbReference>
<gene>
    <name evidence="12" type="ORF">scyTo_0001970</name>
</gene>
<keyword evidence="13" id="KW-1185">Reference proteome</keyword>
<dbReference type="OMA" id="HQRMERS"/>
<dbReference type="PANTHER" id="PTHR15583">
    <property type="entry name" value="INTERLEUKIN-17 RECEPTOR"/>
    <property type="match status" value="1"/>
</dbReference>
<dbReference type="OrthoDB" id="9325096at2759"/>
<dbReference type="EMBL" id="BFAA01000461">
    <property type="protein sequence ID" value="GCB72391.1"/>
    <property type="molecule type" value="Genomic_DNA"/>
</dbReference>
<comment type="caution">
    <text evidence="12">The sequence shown here is derived from an EMBL/GenBank/DDBJ whole genome shotgun (WGS) entry which is preliminary data.</text>
</comment>
<dbReference type="Pfam" id="PF08357">
    <property type="entry name" value="SEFIR"/>
    <property type="match status" value="1"/>
</dbReference>
<comment type="subcellular location">
    <subcellularLocation>
        <location evidence="1">Membrane</location>
        <topology evidence="1">Single-pass type I membrane protein</topology>
    </subcellularLocation>
</comment>
<evidence type="ECO:0000313" key="12">
    <source>
        <dbReference type="EMBL" id="GCB72391.1"/>
    </source>
</evidence>
<dbReference type="PROSITE" id="PS51534">
    <property type="entry name" value="SEFIR"/>
    <property type="match status" value="1"/>
</dbReference>
<reference evidence="12 13" key="1">
    <citation type="journal article" date="2018" name="Nat. Ecol. Evol.">
        <title>Shark genomes provide insights into elasmobranch evolution and the origin of vertebrates.</title>
        <authorList>
            <person name="Hara Y"/>
            <person name="Yamaguchi K"/>
            <person name="Onimaru K"/>
            <person name="Kadota M"/>
            <person name="Koyanagi M"/>
            <person name="Keeley SD"/>
            <person name="Tatsumi K"/>
            <person name="Tanaka K"/>
            <person name="Motone F"/>
            <person name="Kageyama Y"/>
            <person name="Nozu R"/>
            <person name="Adachi N"/>
            <person name="Nishimura O"/>
            <person name="Nakagawa R"/>
            <person name="Tanegashima C"/>
            <person name="Kiyatake I"/>
            <person name="Matsumoto R"/>
            <person name="Murakumo K"/>
            <person name="Nishida K"/>
            <person name="Terakita A"/>
            <person name="Kuratani S"/>
            <person name="Sato K"/>
            <person name="Hyodo S Kuraku.S."/>
        </authorList>
    </citation>
    <scope>NUCLEOTIDE SEQUENCE [LARGE SCALE GENOMIC DNA]</scope>
</reference>
<evidence type="ECO:0000256" key="9">
    <source>
        <dbReference type="SAM" id="MobiDB-lite"/>
    </source>
</evidence>
<evidence type="ECO:0000313" key="13">
    <source>
        <dbReference type="Proteomes" id="UP000288216"/>
    </source>
</evidence>
<evidence type="ECO:0000256" key="1">
    <source>
        <dbReference type="ARBA" id="ARBA00004479"/>
    </source>
</evidence>
<keyword evidence="7" id="KW-0325">Glycoprotein</keyword>
<keyword evidence="3 10" id="KW-0732">Signal</keyword>
<evidence type="ECO:0000256" key="4">
    <source>
        <dbReference type="ARBA" id="ARBA00022989"/>
    </source>
</evidence>
<organism evidence="12 13">
    <name type="scientific">Scyliorhinus torazame</name>
    <name type="common">Cloudy catshark</name>
    <name type="synonym">Catulus torazame</name>
    <dbReference type="NCBI Taxonomy" id="75743"/>
    <lineage>
        <taxon>Eukaryota</taxon>
        <taxon>Metazoa</taxon>
        <taxon>Chordata</taxon>
        <taxon>Craniata</taxon>
        <taxon>Vertebrata</taxon>
        <taxon>Chondrichthyes</taxon>
        <taxon>Elasmobranchii</taxon>
        <taxon>Galeomorphii</taxon>
        <taxon>Galeoidea</taxon>
        <taxon>Carcharhiniformes</taxon>
        <taxon>Scyliorhinidae</taxon>
        <taxon>Scyliorhinus</taxon>
    </lineage>
</organism>
<dbReference type="InterPro" id="IPR039465">
    <property type="entry name" value="IL-17_rcpt-like"/>
</dbReference>
<dbReference type="PANTHER" id="PTHR15583:SF14">
    <property type="entry name" value="INTERLEUKIN-17 RECEPTOR D"/>
    <property type="match status" value="1"/>
</dbReference>
<dbReference type="FunFam" id="3.40.50.11530:FF:000003">
    <property type="entry name" value="Interleukin-17 receptor D"/>
    <property type="match status" value="1"/>
</dbReference>
<dbReference type="InterPro" id="IPR035897">
    <property type="entry name" value="Toll_tir_struct_dom_sf"/>
</dbReference>
<protein>
    <recommendedName>
        <fullName evidence="8">Interleukin-17 receptor D</fullName>
    </recommendedName>
</protein>
<keyword evidence="4" id="KW-1133">Transmembrane helix</keyword>
<accession>A0A401PGZ7</accession>
<feature type="compositionally biased region" description="Polar residues" evidence="9">
    <location>
        <begin position="649"/>
        <end position="660"/>
    </location>
</feature>
<feature type="region of interest" description="Disordered" evidence="9">
    <location>
        <begin position="642"/>
        <end position="684"/>
    </location>
</feature>